<dbReference type="InterPro" id="IPR000440">
    <property type="entry name" value="NADH_UbQ/plastoQ_OxRdtase_su3"/>
</dbReference>
<evidence type="ECO:0000256" key="7">
    <source>
        <dbReference type="ARBA" id="ARBA00023136"/>
    </source>
</evidence>
<feature type="transmembrane region" description="Helical" evidence="9">
    <location>
        <begin position="6"/>
        <end position="27"/>
    </location>
</feature>
<evidence type="ECO:0000256" key="3">
    <source>
        <dbReference type="ARBA" id="ARBA00021007"/>
    </source>
</evidence>
<feature type="transmembrane region" description="Helical" evidence="9">
    <location>
        <begin position="57"/>
        <end position="75"/>
    </location>
</feature>
<dbReference type="PANTHER" id="PTHR11058">
    <property type="entry name" value="NADH-UBIQUINONE OXIDOREDUCTASE CHAIN 3"/>
    <property type="match status" value="1"/>
</dbReference>
<evidence type="ECO:0000256" key="4">
    <source>
        <dbReference type="ARBA" id="ARBA00022448"/>
    </source>
</evidence>
<feature type="transmembrane region" description="Helical" evidence="9">
    <location>
        <begin position="87"/>
        <end position="106"/>
    </location>
</feature>
<dbReference type="PANTHER" id="PTHR11058:SF9">
    <property type="entry name" value="NADH-UBIQUINONE OXIDOREDUCTASE CHAIN 3"/>
    <property type="match status" value="1"/>
</dbReference>
<evidence type="ECO:0000256" key="8">
    <source>
        <dbReference type="ARBA" id="ARBA00049551"/>
    </source>
</evidence>
<keyword evidence="4 9" id="KW-0813">Transport</keyword>
<evidence type="ECO:0000256" key="5">
    <source>
        <dbReference type="ARBA" id="ARBA00022692"/>
    </source>
</evidence>
<reference evidence="10" key="2">
    <citation type="journal article" date="2016" name="Sci. Rep.">
        <title>Rearrangement of mitochondrial tRNA genes in flat bugs (Hemiptera: Aradidae).</title>
        <authorList>
            <person name="Song F."/>
            <person name="Li H."/>
            <person name="Shao R."/>
            <person name="Shi A."/>
            <person name="Bai X."/>
            <person name="Zheng X."/>
            <person name="Heiss E."/>
            <person name="Cai W."/>
        </authorList>
    </citation>
    <scope>NUCLEOTIDE SEQUENCE</scope>
</reference>
<organism evidence="10">
    <name type="scientific">Aneurus sublobatus</name>
    <dbReference type="NCBI Taxonomy" id="1176473"/>
    <lineage>
        <taxon>Eukaryota</taxon>
        <taxon>Metazoa</taxon>
        <taxon>Ecdysozoa</taxon>
        <taxon>Arthropoda</taxon>
        <taxon>Hexapoda</taxon>
        <taxon>Insecta</taxon>
        <taxon>Pterygota</taxon>
        <taxon>Neoptera</taxon>
        <taxon>Paraneoptera</taxon>
        <taxon>Hemiptera</taxon>
        <taxon>Heteroptera</taxon>
        <taxon>Panheteroptera</taxon>
        <taxon>Pentatomomorpha</taxon>
        <taxon>Aradoidea</taxon>
        <taxon>Aradidae</taxon>
        <taxon>Aneurinae</taxon>
        <taxon>Aneurus</taxon>
    </lineage>
</organism>
<evidence type="ECO:0000256" key="1">
    <source>
        <dbReference type="ARBA" id="ARBA00004370"/>
    </source>
</evidence>
<keyword evidence="5 9" id="KW-0812">Transmembrane</keyword>
<dbReference type="AlphaFoldDB" id="A0A172DYT3"/>
<keyword evidence="9" id="KW-0249">Electron transport</keyword>
<keyword evidence="7 9" id="KW-0472">Membrane</keyword>
<protein>
    <recommendedName>
        <fullName evidence="3 9">NADH-ubiquinone oxidoreductase chain 3</fullName>
        <ecNumber evidence="9">7.1.1.2</ecNumber>
    </recommendedName>
</protein>
<dbReference type="Gene3D" id="1.20.58.1610">
    <property type="entry name" value="NADH:ubiquinone/plastoquinone oxidoreductase, chain 3"/>
    <property type="match status" value="1"/>
</dbReference>
<gene>
    <name evidence="10" type="primary">ND3</name>
</gene>
<evidence type="ECO:0000313" key="10">
    <source>
        <dbReference type="EMBL" id="AFI54687.1"/>
    </source>
</evidence>
<dbReference type="GO" id="GO:0030964">
    <property type="term" value="C:NADH dehydrogenase complex"/>
    <property type="evidence" value="ECO:0007669"/>
    <property type="project" value="TreeGrafter"/>
</dbReference>
<dbReference type="InterPro" id="IPR038430">
    <property type="entry name" value="NDAH_ubi_oxred_su3_sf"/>
</dbReference>
<dbReference type="EMBL" id="JQ780817">
    <property type="protein sequence ID" value="AFI54687.1"/>
    <property type="molecule type" value="Genomic_DNA"/>
</dbReference>
<comment type="catalytic activity">
    <reaction evidence="8 9">
        <text>a ubiquinone + NADH + 5 H(+)(in) = a ubiquinol + NAD(+) + 4 H(+)(out)</text>
        <dbReference type="Rhea" id="RHEA:29091"/>
        <dbReference type="Rhea" id="RHEA-COMP:9565"/>
        <dbReference type="Rhea" id="RHEA-COMP:9566"/>
        <dbReference type="ChEBI" id="CHEBI:15378"/>
        <dbReference type="ChEBI" id="CHEBI:16389"/>
        <dbReference type="ChEBI" id="CHEBI:17976"/>
        <dbReference type="ChEBI" id="CHEBI:57540"/>
        <dbReference type="ChEBI" id="CHEBI:57945"/>
        <dbReference type="EC" id="7.1.1.2"/>
    </reaction>
</comment>
<keyword evidence="9 10" id="KW-0496">Mitochondrion</keyword>
<proteinExistence type="inferred from homology"/>
<evidence type="ECO:0000256" key="2">
    <source>
        <dbReference type="ARBA" id="ARBA00008472"/>
    </source>
</evidence>
<comment type="function">
    <text evidence="9">Core subunit of the mitochondrial membrane respiratory chain NADH dehydrogenase (Complex I) which catalyzes electron transfer from NADH through the respiratory chain, using ubiquinone as an electron acceptor. Essential for the catalytic activity of complex I.</text>
</comment>
<keyword evidence="9" id="KW-1278">Translocase</keyword>
<dbReference type="Pfam" id="PF00507">
    <property type="entry name" value="Oxidored_q4"/>
    <property type="match status" value="1"/>
</dbReference>
<comment type="similarity">
    <text evidence="2 9">Belongs to the complex I subunit 3 family.</text>
</comment>
<keyword evidence="6 9" id="KW-1133">Transmembrane helix</keyword>
<geneLocation type="mitochondrion" evidence="10"/>
<dbReference type="GO" id="GO:0008137">
    <property type="term" value="F:NADH dehydrogenase (ubiquinone) activity"/>
    <property type="evidence" value="ECO:0007669"/>
    <property type="project" value="UniProtKB-UniRule"/>
</dbReference>
<comment type="subcellular location">
    <subcellularLocation>
        <location evidence="1">Membrane</location>
    </subcellularLocation>
    <subcellularLocation>
        <location evidence="9">Mitochondrion membrane</location>
        <topology evidence="9">Multi-pass membrane protein</topology>
    </subcellularLocation>
</comment>
<sequence length="117" mass="13384">MMICIIAWSATLMISAILLTMSVLISIKSEGDREKLSPFECGFDPIKSPRTPFSIQFFLVAMLFLVFDVEIAIIMPSIPTLKDSDMMMWTVTMTFFILILIVGLYYEWNKGALQWTN</sequence>
<dbReference type="GO" id="GO:0031966">
    <property type="term" value="C:mitochondrial membrane"/>
    <property type="evidence" value="ECO:0007669"/>
    <property type="project" value="UniProtKB-SubCell"/>
</dbReference>
<keyword evidence="9" id="KW-0830">Ubiquinone</keyword>
<name>A0A172DYT3_9HEMI</name>
<dbReference type="GeneID" id="27985337"/>
<accession>A0A172DYT3</accession>
<keyword evidence="9" id="KW-0679">Respiratory chain</keyword>
<dbReference type="EC" id="7.1.1.2" evidence="9"/>
<evidence type="ECO:0000256" key="6">
    <source>
        <dbReference type="ARBA" id="ARBA00022989"/>
    </source>
</evidence>
<dbReference type="RefSeq" id="YP_009258821.1">
    <property type="nucleotide sequence ID" value="NC_030361.1"/>
</dbReference>
<keyword evidence="9" id="KW-0520">NAD</keyword>
<dbReference type="CTD" id="4537"/>
<evidence type="ECO:0000256" key="9">
    <source>
        <dbReference type="RuleBase" id="RU003640"/>
    </source>
</evidence>
<reference evidence="10" key="1">
    <citation type="submission" date="2012-03" db="EMBL/GenBank/DDBJ databases">
        <authorList>
            <person name="Mohankumar C."/>
            <person name="Salini B."/>
            <person name="Harish M."/>
            <person name="Sooraj B."/>
        </authorList>
    </citation>
    <scope>NUCLEOTIDE SEQUENCE</scope>
</reference>